<reference evidence="4" key="1">
    <citation type="journal article" date="2019" name="Int. J. Syst. Evol. Microbiol.">
        <title>The Global Catalogue of Microorganisms (GCM) 10K type strain sequencing project: providing services to taxonomists for standard genome sequencing and annotation.</title>
        <authorList>
            <consortium name="The Broad Institute Genomics Platform"/>
            <consortium name="The Broad Institute Genome Sequencing Center for Infectious Disease"/>
            <person name="Wu L."/>
            <person name="Ma J."/>
        </authorList>
    </citation>
    <scope>NUCLEOTIDE SEQUENCE [LARGE SCALE GENOMIC DNA]</scope>
    <source>
        <strain evidence="4">CGMCC 1.16855</strain>
    </source>
</reference>
<evidence type="ECO:0000313" key="3">
    <source>
        <dbReference type="EMBL" id="MFC2999118.1"/>
    </source>
</evidence>
<feature type="compositionally biased region" description="Low complexity" evidence="1">
    <location>
        <begin position="48"/>
        <end position="60"/>
    </location>
</feature>
<feature type="region of interest" description="Disordered" evidence="1">
    <location>
        <begin position="44"/>
        <end position="137"/>
    </location>
</feature>
<gene>
    <name evidence="3" type="ORF">ACFOD3_04380</name>
</gene>
<sequence length="164" mass="18178">MRRFALLALPLVLLAAAPAAAQHWNDAGPGRDLLSSTVTDFDSFRQRTPNAPAFTPNAPAGEAQARGPIPLLDWVPPPPVPAAAPTTTRRSTPRRTVRRAPVRQEARETTPLPAAAPAPSRTQASGGQDWERSMAERERELERLRRILEEDRLRYQQARQPQLQ</sequence>
<feature type="signal peptide" evidence="2">
    <location>
        <begin position="1"/>
        <end position="21"/>
    </location>
</feature>
<feature type="compositionally biased region" description="Basic residues" evidence="1">
    <location>
        <begin position="91"/>
        <end position="101"/>
    </location>
</feature>
<accession>A0ABV7BRJ7</accession>
<organism evidence="3 4">
    <name type="scientific">Falsiroseomonas tokyonensis</name>
    <dbReference type="NCBI Taxonomy" id="430521"/>
    <lineage>
        <taxon>Bacteria</taxon>
        <taxon>Pseudomonadati</taxon>
        <taxon>Pseudomonadota</taxon>
        <taxon>Alphaproteobacteria</taxon>
        <taxon>Acetobacterales</taxon>
        <taxon>Roseomonadaceae</taxon>
        <taxon>Falsiroseomonas</taxon>
    </lineage>
</organism>
<keyword evidence="4" id="KW-1185">Reference proteome</keyword>
<protein>
    <submittedName>
        <fullName evidence="3">Uncharacterized protein</fullName>
    </submittedName>
</protein>
<feature type="chain" id="PRO_5046319787" evidence="2">
    <location>
        <begin position="22"/>
        <end position="164"/>
    </location>
</feature>
<dbReference type="RefSeq" id="WP_216834934.1">
    <property type="nucleotide sequence ID" value="NZ_JAFNJS010000001.1"/>
</dbReference>
<evidence type="ECO:0000313" key="4">
    <source>
        <dbReference type="Proteomes" id="UP001595420"/>
    </source>
</evidence>
<keyword evidence="2" id="KW-0732">Signal</keyword>
<proteinExistence type="predicted"/>
<comment type="caution">
    <text evidence="3">The sequence shown here is derived from an EMBL/GenBank/DDBJ whole genome shotgun (WGS) entry which is preliminary data.</text>
</comment>
<name>A0ABV7BRJ7_9PROT</name>
<evidence type="ECO:0000256" key="2">
    <source>
        <dbReference type="SAM" id="SignalP"/>
    </source>
</evidence>
<evidence type="ECO:0000256" key="1">
    <source>
        <dbReference type="SAM" id="MobiDB-lite"/>
    </source>
</evidence>
<dbReference type="Proteomes" id="UP001595420">
    <property type="component" value="Unassembled WGS sequence"/>
</dbReference>
<dbReference type="EMBL" id="JBHRSB010000001">
    <property type="protein sequence ID" value="MFC2999118.1"/>
    <property type="molecule type" value="Genomic_DNA"/>
</dbReference>